<dbReference type="PANTHER" id="PTHR43277:SF3">
    <property type="entry name" value="DECARBOXYLASE, PUTATIVE-RELATED"/>
    <property type="match status" value="1"/>
</dbReference>
<evidence type="ECO:0000256" key="3">
    <source>
        <dbReference type="ARBA" id="ARBA00022793"/>
    </source>
</evidence>
<comment type="similarity">
    <text evidence="2">Belongs to the Orn/Lys/Arg decarboxylase class-I family.</text>
</comment>
<dbReference type="Pfam" id="PF03711">
    <property type="entry name" value="OKR_DC_1_C"/>
    <property type="match status" value="1"/>
</dbReference>
<dbReference type="Proteomes" id="UP001597399">
    <property type="component" value="Unassembled WGS sequence"/>
</dbReference>
<evidence type="ECO:0000313" key="9">
    <source>
        <dbReference type="Proteomes" id="UP001597399"/>
    </source>
</evidence>
<evidence type="ECO:0000256" key="2">
    <source>
        <dbReference type="ARBA" id="ARBA00010671"/>
    </source>
</evidence>
<comment type="cofactor">
    <cofactor evidence="1">
        <name>pyridoxal 5'-phosphate</name>
        <dbReference type="ChEBI" id="CHEBI:597326"/>
    </cofactor>
</comment>
<accession>A0ABW5S7U4</accession>
<evidence type="ECO:0000259" key="7">
    <source>
        <dbReference type="Pfam" id="PF03711"/>
    </source>
</evidence>
<dbReference type="SUPFAM" id="SSF53383">
    <property type="entry name" value="PLP-dependent transferases"/>
    <property type="match status" value="1"/>
</dbReference>
<dbReference type="InterPro" id="IPR015424">
    <property type="entry name" value="PyrdxlP-dep_Trfase"/>
</dbReference>
<protein>
    <submittedName>
        <fullName evidence="8">Aminotransferase class I/II-fold pyridoxal phosphate-dependent enzyme</fullName>
    </submittedName>
</protein>
<evidence type="ECO:0000256" key="4">
    <source>
        <dbReference type="ARBA" id="ARBA00022898"/>
    </source>
</evidence>
<dbReference type="InterPro" id="IPR008286">
    <property type="entry name" value="Prn/Lys/Arg_de-COase_C"/>
</dbReference>
<dbReference type="InterPro" id="IPR015421">
    <property type="entry name" value="PyrdxlP-dep_Trfase_major"/>
</dbReference>
<dbReference type="Gene3D" id="3.40.640.10">
    <property type="entry name" value="Type I PLP-dependent aspartate aminotransferase-like (Major domain)"/>
    <property type="match status" value="1"/>
</dbReference>
<evidence type="ECO:0000256" key="1">
    <source>
        <dbReference type="ARBA" id="ARBA00001933"/>
    </source>
</evidence>
<evidence type="ECO:0000313" key="8">
    <source>
        <dbReference type="EMBL" id="MFD2695845.1"/>
    </source>
</evidence>
<evidence type="ECO:0000256" key="5">
    <source>
        <dbReference type="ARBA" id="ARBA00023239"/>
    </source>
</evidence>
<keyword evidence="5" id="KW-0456">Lyase</keyword>
<dbReference type="SUPFAM" id="SSF55904">
    <property type="entry name" value="Ornithine decarboxylase C-terminal domain"/>
    <property type="match status" value="1"/>
</dbReference>
<keyword evidence="3" id="KW-0210">Decarboxylase</keyword>
<gene>
    <name evidence="8" type="ORF">ACFSUE_19765</name>
</gene>
<keyword evidence="4" id="KW-0663">Pyridoxal phosphate</keyword>
<feature type="domain" description="Orn/Lys/Arg decarboxylases family 1 pyridoxal-P attachment site" evidence="6">
    <location>
        <begin position="6"/>
        <end position="279"/>
    </location>
</feature>
<dbReference type="Gene3D" id="3.90.105.10">
    <property type="entry name" value="Molybdopterin biosynthesis moea protein, domain 2"/>
    <property type="match status" value="1"/>
</dbReference>
<keyword evidence="8" id="KW-0032">Aminotransferase</keyword>
<dbReference type="InterPro" id="IPR052357">
    <property type="entry name" value="Orn_Lys_Arg_decarboxylase-I"/>
</dbReference>
<feature type="domain" description="Orn/Lys/Arg decarboxylase C-terminal" evidence="7">
    <location>
        <begin position="400"/>
        <end position="459"/>
    </location>
</feature>
<dbReference type="RefSeq" id="WP_253064412.1">
    <property type="nucleotide sequence ID" value="NZ_JAMXWM010000030.1"/>
</dbReference>
<proteinExistence type="inferred from homology"/>
<organism evidence="8 9">
    <name type="scientific">Sporolactobacillus shoreicorticis</name>
    <dbReference type="NCBI Taxonomy" id="1923877"/>
    <lineage>
        <taxon>Bacteria</taxon>
        <taxon>Bacillati</taxon>
        <taxon>Bacillota</taxon>
        <taxon>Bacilli</taxon>
        <taxon>Bacillales</taxon>
        <taxon>Sporolactobacillaceae</taxon>
        <taxon>Sporolactobacillus</taxon>
    </lineage>
</organism>
<sequence>MNQQKTPVYDGLIEYRRKQAYSFHVPGHKDGQVFPEKAESVFKSILTIDATEVADLDDLYHPEGILREAQQLLAAYYGARASYFLVNGSTVGNLTMVLATCDPGDIVFVQRDSHKSVFNALKMAQVRPVFIAPSVDSGSGLATGIELQTFVECMNRYPQAKALILTYPSYYGIASKSVGQLIACAHEQGLHVLVDEAHGPHFKIGAPVPPSALDLGADLVVHSAHKMLPAMTMGAYLHVNSTRVSLDKIERVRAMLQSSSPSYPIMASLDLARYYMAALDSVRIGRMLARRDAFVQSLCSIGRLSILHADSDQFMLDPFKVVIQPNTRENGFEIQRRLIASGLYPEMADPRHILLVLGLSEDINYEETFRCINQVISKCAPGFSADQEQVPSFPKFSSLVDSYRNLATMGSEHRELNQAVDRTAAESVIPYPPGIPIVVEGERVTERGLELIRYWQNAGAVFQNECMDQGKIKVYHSREQHKNDT</sequence>
<reference evidence="9" key="1">
    <citation type="journal article" date="2019" name="Int. J. Syst. Evol. Microbiol.">
        <title>The Global Catalogue of Microorganisms (GCM) 10K type strain sequencing project: providing services to taxonomists for standard genome sequencing and annotation.</title>
        <authorList>
            <consortium name="The Broad Institute Genomics Platform"/>
            <consortium name="The Broad Institute Genome Sequencing Center for Infectious Disease"/>
            <person name="Wu L."/>
            <person name="Ma J."/>
        </authorList>
    </citation>
    <scope>NUCLEOTIDE SEQUENCE [LARGE SCALE GENOMIC DNA]</scope>
    <source>
        <strain evidence="9">TISTR 2466</strain>
    </source>
</reference>
<comment type="caution">
    <text evidence="8">The sequence shown here is derived from an EMBL/GenBank/DDBJ whole genome shotgun (WGS) entry which is preliminary data.</text>
</comment>
<dbReference type="EMBL" id="JBHUMQ010000055">
    <property type="protein sequence ID" value="MFD2695845.1"/>
    <property type="molecule type" value="Genomic_DNA"/>
</dbReference>
<dbReference type="InterPro" id="IPR000310">
    <property type="entry name" value="Orn/Lys/Arg_deCO2ase_major_dom"/>
</dbReference>
<dbReference type="Pfam" id="PF01276">
    <property type="entry name" value="OKR_DC_1"/>
    <property type="match status" value="1"/>
</dbReference>
<evidence type="ECO:0000259" key="6">
    <source>
        <dbReference type="Pfam" id="PF01276"/>
    </source>
</evidence>
<dbReference type="InterPro" id="IPR036633">
    <property type="entry name" value="Prn/Lys/Arg_de-COase_C_sf"/>
</dbReference>
<keyword evidence="8" id="KW-0808">Transferase</keyword>
<name>A0ABW5S7U4_9BACL</name>
<keyword evidence="9" id="KW-1185">Reference proteome</keyword>
<dbReference type="PANTHER" id="PTHR43277">
    <property type="entry name" value="ARGININE DECARBOXYLASE"/>
    <property type="match status" value="1"/>
</dbReference>
<dbReference type="GO" id="GO:0008483">
    <property type="term" value="F:transaminase activity"/>
    <property type="evidence" value="ECO:0007669"/>
    <property type="project" value="UniProtKB-KW"/>
</dbReference>